<feature type="domain" description="Metallo-beta-lactamase" evidence="1">
    <location>
        <begin position="66"/>
        <end position="128"/>
    </location>
</feature>
<dbReference type="KEGG" id="cfon:HZU75_14560"/>
<keyword evidence="2" id="KW-0378">Hydrolase</keyword>
<keyword evidence="3" id="KW-1185">Reference proteome</keyword>
<dbReference type="EMBL" id="CP058952">
    <property type="protein sequence ID" value="QLI82651.1"/>
    <property type="molecule type" value="Genomic_DNA"/>
</dbReference>
<dbReference type="AlphaFoldDB" id="A0A7D5VB45"/>
<dbReference type="GO" id="GO:0016787">
    <property type="term" value="F:hydrolase activity"/>
    <property type="evidence" value="ECO:0007669"/>
    <property type="project" value="UniProtKB-KW"/>
</dbReference>
<evidence type="ECO:0000313" key="3">
    <source>
        <dbReference type="Proteomes" id="UP000510822"/>
    </source>
</evidence>
<protein>
    <submittedName>
        <fullName evidence="2">MBL fold metallo-hydrolase</fullName>
    </submittedName>
</protein>
<dbReference type="InterPro" id="IPR001279">
    <property type="entry name" value="Metallo-B-lactamas"/>
</dbReference>
<reference evidence="2 3" key="1">
    <citation type="journal article" date="2016" name="Int. J. Syst. Evol. Microbiol.">
        <title>Chitinibacter fontanus sp. nov., isolated from a spring.</title>
        <authorList>
            <person name="Sheu S.Y."/>
            <person name="Li Y.S."/>
            <person name="Young C.C."/>
            <person name="Chen W.M."/>
        </authorList>
    </citation>
    <scope>NUCLEOTIDE SEQUENCE [LARGE SCALE GENOMIC DNA]</scope>
    <source>
        <strain evidence="2 3">STM-7</strain>
    </source>
</reference>
<dbReference type="RefSeq" id="WP_180306727.1">
    <property type="nucleotide sequence ID" value="NZ_CP058952.1"/>
</dbReference>
<dbReference type="Pfam" id="PF00753">
    <property type="entry name" value="Lactamase_B"/>
    <property type="match status" value="1"/>
</dbReference>
<organism evidence="2 3">
    <name type="scientific">Chitinibacter fontanus</name>
    <dbReference type="NCBI Taxonomy" id="1737446"/>
    <lineage>
        <taxon>Bacteria</taxon>
        <taxon>Pseudomonadati</taxon>
        <taxon>Pseudomonadota</taxon>
        <taxon>Betaproteobacteria</taxon>
        <taxon>Neisseriales</taxon>
        <taxon>Chitinibacteraceae</taxon>
        <taxon>Chitinibacter</taxon>
    </lineage>
</organism>
<name>A0A7D5VB45_9NEIS</name>
<accession>A0A7D5VB45</accession>
<dbReference type="InterPro" id="IPR036866">
    <property type="entry name" value="RibonucZ/Hydroxyglut_hydro"/>
</dbReference>
<sequence length="407" mass="46306">MISFEHGRQQWPVGHGFFHSASINLEGVLYHYVYDCGAKGPLTTASVLIEDKIEQYLETRYSSDKALVKGQIPVIDLLVISHFHADHVNGIPKLLEKFHVRKVVLPFLEEDFKLLMLIQLAEEDFDTKVQFSDLIQDPQKWFTSRGADTEVVFIRTDESTTDINLPPSESGIVIYDSHNKVSGIYASSKLAWEFKFYVQKDAVIAGNFVNKLIADLKLSDKSDLLDYLNKIDGSSWGLLQKFYRDEFKKNPNSISLCMYSAPVNEYWIRRLTFFESGFFNLKSCWRCFDLQHNRIGWLGTGDAELKNEPKSKKFDDFKKHYGTLLDNVDTLTIPHHGSIENFEDDLGRIGYIHVITAPAVDPKKASKIKHPATSVLMSLISKSSHISIVTSESHTALLQHISGELEL</sequence>
<proteinExistence type="predicted"/>
<dbReference type="SUPFAM" id="SSF56281">
    <property type="entry name" value="Metallo-hydrolase/oxidoreductase"/>
    <property type="match status" value="1"/>
</dbReference>
<gene>
    <name evidence="2" type="ORF">HZU75_14560</name>
</gene>
<dbReference type="Gene3D" id="3.60.15.10">
    <property type="entry name" value="Ribonuclease Z/Hydroxyacylglutathione hydrolase-like"/>
    <property type="match status" value="1"/>
</dbReference>
<dbReference type="Proteomes" id="UP000510822">
    <property type="component" value="Chromosome"/>
</dbReference>
<evidence type="ECO:0000313" key="2">
    <source>
        <dbReference type="EMBL" id="QLI82651.1"/>
    </source>
</evidence>
<evidence type="ECO:0000259" key="1">
    <source>
        <dbReference type="Pfam" id="PF00753"/>
    </source>
</evidence>